<dbReference type="AlphaFoldDB" id="A0A1M7EBJ1"/>
<protein>
    <submittedName>
        <fullName evidence="1">Uncharacterized protein</fullName>
    </submittedName>
</protein>
<name>A0A1M7EBJ1_XYLRU</name>
<dbReference type="Proteomes" id="UP000184280">
    <property type="component" value="Unassembled WGS sequence"/>
</dbReference>
<proteinExistence type="predicted"/>
<dbReference type="EMBL" id="FRCJ01000001">
    <property type="protein sequence ID" value="SHL88978.1"/>
    <property type="molecule type" value="Genomic_DNA"/>
</dbReference>
<accession>A0A1M7EBJ1</accession>
<reference evidence="1 2" key="1">
    <citation type="submission" date="2016-11" db="EMBL/GenBank/DDBJ databases">
        <authorList>
            <person name="Jaros S."/>
            <person name="Januszkiewicz K."/>
            <person name="Wedrychowicz H."/>
        </authorList>
    </citation>
    <scope>NUCLEOTIDE SEQUENCE [LARGE SCALE GENOMIC DNA]</scope>
    <source>
        <strain evidence="1 2">BPI-34</strain>
    </source>
</reference>
<sequence length="77" mass="8860">MSDAKELLQEICKTYGRDIFTLKELSDILHNCEFSGVEARQILLDSFNNKHLGKVSLRKVRRMPCKTSFIAILTNCK</sequence>
<evidence type="ECO:0000313" key="2">
    <source>
        <dbReference type="Proteomes" id="UP000184280"/>
    </source>
</evidence>
<evidence type="ECO:0000313" key="1">
    <source>
        <dbReference type="EMBL" id="SHL88978.1"/>
    </source>
</evidence>
<organism evidence="1 2">
    <name type="scientific">Xylanibacter ruminicola</name>
    <name type="common">Prevotella ruminicola</name>
    <dbReference type="NCBI Taxonomy" id="839"/>
    <lineage>
        <taxon>Bacteria</taxon>
        <taxon>Pseudomonadati</taxon>
        <taxon>Bacteroidota</taxon>
        <taxon>Bacteroidia</taxon>
        <taxon>Bacteroidales</taxon>
        <taxon>Prevotellaceae</taxon>
        <taxon>Xylanibacter</taxon>
    </lineage>
</organism>
<gene>
    <name evidence="1" type="ORF">SAMN04488494_1019</name>
</gene>